<evidence type="ECO:0000259" key="7">
    <source>
        <dbReference type="PROSITE" id="PS50928"/>
    </source>
</evidence>
<proteinExistence type="inferred from homology"/>
<dbReference type="SUPFAM" id="SSF161098">
    <property type="entry name" value="MetI-like"/>
    <property type="match status" value="1"/>
</dbReference>
<protein>
    <submittedName>
        <fullName evidence="8">ABC transporter permease</fullName>
    </submittedName>
</protein>
<dbReference type="RefSeq" id="WP_075693312.1">
    <property type="nucleotide sequence ID" value="NZ_CP009248.1"/>
</dbReference>
<evidence type="ECO:0000313" key="9">
    <source>
        <dbReference type="Proteomes" id="UP000185469"/>
    </source>
</evidence>
<feature type="domain" description="ABC transmembrane type-1" evidence="7">
    <location>
        <begin position="17"/>
        <end position="199"/>
    </location>
</feature>
<evidence type="ECO:0000256" key="3">
    <source>
        <dbReference type="ARBA" id="ARBA00022692"/>
    </source>
</evidence>
<name>A0A1L7D061_9CORY</name>
<dbReference type="InterPro" id="IPR051204">
    <property type="entry name" value="ABC_transp_perm/SBD"/>
</dbReference>
<dbReference type="InterPro" id="IPR035906">
    <property type="entry name" value="MetI-like_sf"/>
</dbReference>
<dbReference type="OrthoDB" id="3233284at2"/>
<dbReference type="PROSITE" id="PS50928">
    <property type="entry name" value="ABC_TM1"/>
    <property type="match status" value="1"/>
</dbReference>
<dbReference type="AlphaFoldDB" id="A0A1L7D061"/>
<dbReference type="InterPro" id="IPR000515">
    <property type="entry name" value="MetI-like"/>
</dbReference>
<evidence type="ECO:0000256" key="4">
    <source>
        <dbReference type="ARBA" id="ARBA00022989"/>
    </source>
</evidence>
<comment type="subcellular location">
    <subcellularLocation>
        <location evidence="6">Cell membrane</location>
        <topology evidence="6">Multi-pass membrane protein</topology>
    </subcellularLocation>
    <subcellularLocation>
        <location evidence="1">Membrane</location>
        <topology evidence="1">Multi-pass membrane protein</topology>
    </subcellularLocation>
</comment>
<dbReference type="PANTHER" id="PTHR30177">
    <property type="entry name" value="GLYCINE BETAINE/L-PROLINE TRANSPORT SYSTEM PERMEASE PROTEIN PROW"/>
    <property type="match status" value="1"/>
</dbReference>
<comment type="similarity">
    <text evidence="6">Belongs to the binding-protein-dependent transport system permease family.</text>
</comment>
<dbReference type="STRING" id="1437874.CSPHI_11420"/>
<keyword evidence="5 6" id="KW-0472">Membrane</keyword>
<dbReference type="Proteomes" id="UP000185469">
    <property type="component" value="Chromosome"/>
</dbReference>
<keyword evidence="4 6" id="KW-1133">Transmembrane helix</keyword>
<accession>A0A1L7D061</accession>
<dbReference type="Pfam" id="PF00528">
    <property type="entry name" value="BPD_transp_1"/>
    <property type="match status" value="1"/>
</dbReference>
<feature type="transmembrane region" description="Helical" evidence="6">
    <location>
        <begin position="144"/>
        <end position="169"/>
    </location>
</feature>
<feature type="transmembrane region" description="Helical" evidence="6">
    <location>
        <begin position="20"/>
        <end position="40"/>
    </location>
</feature>
<dbReference type="KEGG" id="csph:CSPHI_11420"/>
<evidence type="ECO:0000256" key="2">
    <source>
        <dbReference type="ARBA" id="ARBA00022448"/>
    </source>
</evidence>
<feature type="transmembrane region" description="Helical" evidence="6">
    <location>
        <begin position="181"/>
        <end position="207"/>
    </location>
</feature>
<reference evidence="8 9" key="1">
    <citation type="submission" date="2014-08" db="EMBL/GenBank/DDBJ databases">
        <title>Complete genome sequence of Corynebacterium sphenisci CECT 5990(T) (=DSM 44792(T)), isolated from healthy wild penguins.</title>
        <authorList>
            <person name="Ruckert C."/>
            <person name="Albersmeier A."/>
            <person name="Winkler A."/>
            <person name="Kalinowski J."/>
        </authorList>
    </citation>
    <scope>NUCLEOTIDE SEQUENCE [LARGE SCALE GENOMIC DNA]</scope>
    <source>
        <strain evidence="8 9">DSM 44792</strain>
    </source>
</reference>
<dbReference type="GO" id="GO:0031460">
    <property type="term" value="P:glycine betaine transport"/>
    <property type="evidence" value="ECO:0007669"/>
    <property type="project" value="TreeGrafter"/>
</dbReference>
<sequence>MRLDWIPANRELIGGLALDHLALALPPVLASLLIAVPLGWAATRMPRGGPAVVTTAGLLYAIPSLALFVVLPPVLGTSVLSPLNVVVALTVYGTALLTRTTADAFGAIPAAAVDAATAVGYGPARRVLAVELPLAGPVILAGVRVVSASSISLTSVGALIGVPGLGYLFTDGFNRSFPTEILTGVLATVVLAVAADLLIVAVGRLLLPWRAVAGKGA</sequence>
<dbReference type="GO" id="GO:0005886">
    <property type="term" value="C:plasma membrane"/>
    <property type="evidence" value="ECO:0007669"/>
    <property type="project" value="UniProtKB-SubCell"/>
</dbReference>
<evidence type="ECO:0000256" key="6">
    <source>
        <dbReference type="RuleBase" id="RU363032"/>
    </source>
</evidence>
<evidence type="ECO:0000313" key="8">
    <source>
        <dbReference type="EMBL" id="APT91474.1"/>
    </source>
</evidence>
<feature type="transmembrane region" description="Helical" evidence="6">
    <location>
        <begin position="52"/>
        <end position="71"/>
    </location>
</feature>
<dbReference type="Gene3D" id="1.10.3720.10">
    <property type="entry name" value="MetI-like"/>
    <property type="match status" value="1"/>
</dbReference>
<feature type="transmembrane region" description="Helical" evidence="6">
    <location>
        <begin position="77"/>
        <end position="97"/>
    </location>
</feature>
<dbReference type="PANTHER" id="PTHR30177:SF4">
    <property type="entry name" value="OSMOPROTECTANT IMPORT PERMEASE PROTEIN OSMW"/>
    <property type="match status" value="1"/>
</dbReference>
<evidence type="ECO:0000256" key="1">
    <source>
        <dbReference type="ARBA" id="ARBA00004141"/>
    </source>
</evidence>
<organism evidence="8 9">
    <name type="scientific">Corynebacterium sphenisci DSM 44792</name>
    <dbReference type="NCBI Taxonomy" id="1437874"/>
    <lineage>
        <taxon>Bacteria</taxon>
        <taxon>Bacillati</taxon>
        <taxon>Actinomycetota</taxon>
        <taxon>Actinomycetes</taxon>
        <taxon>Mycobacteriales</taxon>
        <taxon>Corynebacteriaceae</taxon>
        <taxon>Corynebacterium</taxon>
    </lineage>
</organism>
<keyword evidence="9" id="KW-1185">Reference proteome</keyword>
<dbReference type="GO" id="GO:0055085">
    <property type="term" value="P:transmembrane transport"/>
    <property type="evidence" value="ECO:0007669"/>
    <property type="project" value="InterPro"/>
</dbReference>
<keyword evidence="3 6" id="KW-0812">Transmembrane</keyword>
<dbReference type="EMBL" id="CP009248">
    <property type="protein sequence ID" value="APT91474.1"/>
    <property type="molecule type" value="Genomic_DNA"/>
</dbReference>
<gene>
    <name evidence="8" type="ORF">CSPHI_11420</name>
</gene>
<evidence type="ECO:0000256" key="5">
    <source>
        <dbReference type="ARBA" id="ARBA00023136"/>
    </source>
</evidence>
<keyword evidence="2 6" id="KW-0813">Transport</keyword>